<evidence type="ECO:0000259" key="1">
    <source>
        <dbReference type="Pfam" id="PF05685"/>
    </source>
</evidence>
<name>F4KXY4_HALH1</name>
<accession>F4KXY4</accession>
<dbReference type="EMBL" id="CP002691">
    <property type="protein sequence ID" value="AEE52643.1"/>
    <property type="molecule type" value="Genomic_DNA"/>
</dbReference>
<dbReference type="SUPFAM" id="SSF52980">
    <property type="entry name" value="Restriction endonuclease-like"/>
    <property type="match status" value="1"/>
</dbReference>
<dbReference type="KEGG" id="hhy:Halhy_4810"/>
<evidence type="ECO:0000313" key="2">
    <source>
        <dbReference type="EMBL" id="AEE52643.1"/>
    </source>
</evidence>
<dbReference type="AlphaFoldDB" id="F4KXY4"/>
<dbReference type="eggNOG" id="COG4636">
    <property type="taxonomic scope" value="Bacteria"/>
</dbReference>
<organism evidence="2 3">
    <name type="scientific">Haliscomenobacter hydrossis (strain ATCC 27775 / DSM 1100 / LMG 10767 / O)</name>
    <dbReference type="NCBI Taxonomy" id="760192"/>
    <lineage>
        <taxon>Bacteria</taxon>
        <taxon>Pseudomonadati</taxon>
        <taxon>Bacteroidota</taxon>
        <taxon>Saprospiria</taxon>
        <taxon>Saprospirales</taxon>
        <taxon>Haliscomenobacteraceae</taxon>
        <taxon>Haliscomenobacter</taxon>
    </lineage>
</organism>
<reference key="2">
    <citation type="submission" date="2011-04" db="EMBL/GenBank/DDBJ databases">
        <title>Complete sequence of chromosome of Haliscomenobacter hydrossis DSM 1100.</title>
        <authorList>
            <consortium name="US DOE Joint Genome Institute (JGI-PGF)"/>
            <person name="Lucas S."/>
            <person name="Han J."/>
            <person name="Lapidus A."/>
            <person name="Bruce D."/>
            <person name="Goodwin L."/>
            <person name="Pitluck S."/>
            <person name="Peters L."/>
            <person name="Kyrpides N."/>
            <person name="Mavromatis K."/>
            <person name="Ivanova N."/>
            <person name="Ovchinnikova G."/>
            <person name="Pagani I."/>
            <person name="Daligault H."/>
            <person name="Detter J.C."/>
            <person name="Han C."/>
            <person name="Land M."/>
            <person name="Hauser L."/>
            <person name="Markowitz V."/>
            <person name="Cheng J.-F."/>
            <person name="Hugenholtz P."/>
            <person name="Woyke T."/>
            <person name="Wu D."/>
            <person name="Verbarg S."/>
            <person name="Frueling A."/>
            <person name="Brambilla E."/>
            <person name="Klenk H.-P."/>
            <person name="Eisen J.A."/>
        </authorList>
    </citation>
    <scope>NUCLEOTIDE SEQUENCE</scope>
    <source>
        <strain>DSM 1100</strain>
    </source>
</reference>
<dbReference type="RefSeq" id="WP_013767181.1">
    <property type="nucleotide sequence ID" value="NC_015510.1"/>
</dbReference>
<dbReference type="Proteomes" id="UP000008461">
    <property type="component" value="Chromosome"/>
</dbReference>
<dbReference type="Gene3D" id="3.90.1570.10">
    <property type="entry name" value="tt1808, chain A"/>
    <property type="match status" value="1"/>
</dbReference>
<dbReference type="CDD" id="cd06260">
    <property type="entry name" value="DUF820-like"/>
    <property type="match status" value="1"/>
</dbReference>
<protein>
    <recommendedName>
        <fullName evidence="1">Putative restriction endonuclease domain-containing protein</fullName>
    </recommendedName>
</protein>
<evidence type="ECO:0000313" key="3">
    <source>
        <dbReference type="Proteomes" id="UP000008461"/>
    </source>
</evidence>
<proteinExistence type="predicted"/>
<dbReference type="Pfam" id="PF05685">
    <property type="entry name" value="Uma2"/>
    <property type="match status" value="1"/>
</dbReference>
<dbReference type="STRING" id="760192.Halhy_4810"/>
<dbReference type="PANTHER" id="PTHR34107">
    <property type="entry name" value="SLL0198 PROTEIN-RELATED"/>
    <property type="match status" value="1"/>
</dbReference>
<dbReference type="InterPro" id="IPR012296">
    <property type="entry name" value="Nuclease_put_TT1808"/>
</dbReference>
<dbReference type="InterPro" id="IPR011335">
    <property type="entry name" value="Restrct_endonuc-II-like"/>
</dbReference>
<reference evidence="2 3" key="1">
    <citation type="journal article" date="2011" name="Stand. Genomic Sci.">
        <title>Complete genome sequence of Haliscomenobacter hydrossis type strain (O).</title>
        <authorList>
            <consortium name="US DOE Joint Genome Institute (JGI-PGF)"/>
            <person name="Daligault H."/>
            <person name="Lapidus A."/>
            <person name="Zeytun A."/>
            <person name="Nolan M."/>
            <person name="Lucas S."/>
            <person name="Del Rio T.G."/>
            <person name="Tice H."/>
            <person name="Cheng J.F."/>
            <person name="Tapia R."/>
            <person name="Han C."/>
            <person name="Goodwin L."/>
            <person name="Pitluck S."/>
            <person name="Liolios K."/>
            <person name="Pagani I."/>
            <person name="Ivanova N."/>
            <person name="Huntemann M."/>
            <person name="Mavromatis K."/>
            <person name="Mikhailova N."/>
            <person name="Pati A."/>
            <person name="Chen A."/>
            <person name="Palaniappan K."/>
            <person name="Land M."/>
            <person name="Hauser L."/>
            <person name="Brambilla E.M."/>
            <person name="Rohde M."/>
            <person name="Verbarg S."/>
            <person name="Goker M."/>
            <person name="Bristow J."/>
            <person name="Eisen J.A."/>
            <person name="Markowitz V."/>
            <person name="Hugenholtz P."/>
            <person name="Kyrpides N.C."/>
            <person name="Klenk H.P."/>
            <person name="Woyke T."/>
        </authorList>
    </citation>
    <scope>NUCLEOTIDE SEQUENCE [LARGE SCALE GENOMIC DNA]</scope>
    <source>
        <strain evidence="3">ATCC 27775 / DSM 1100 / LMG 10767 / O</strain>
    </source>
</reference>
<gene>
    <name evidence="2" type="ordered locus">Halhy_4810</name>
</gene>
<dbReference type="OrthoDB" id="9799703at2"/>
<dbReference type="HOGENOM" id="CLU_076312_3_0_10"/>
<dbReference type="PANTHER" id="PTHR34107:SF1">
    <property type="entry name" value="SLL0198 PROTEIN"/>
    <property type="match status" value="1"/>
</dbReference>
<feature type="domain" description="Putative restriction endonuclease" evidence="1">
    <location>
        <begin position="41"/>
        <end position="203"/>
    </location>
</feature>
<dbReference type="InterPro" id="IPR008538">
    <property type="entry name" value="Uma2"/>
</dbReference>
<keyword evidence="3" id="KW-1185">Reference proteome</keyword>
<sequence length="210" mass="23949">MGSTFVSAKNMSVEDFFLKYGAFESQIPLSKQDFIGLIEIFPDLQIEREANGIISVMSPLKKGSGKRENRLNFLLNLWNESQGKGQVFGPNGTYDLPDGAIKMPDVSWLSPERWAEEPDDEESFIQVVPDFVVEIRSKTDRLAKLQQKMTNNWLANGVQLAWLIDPYKEQVFVYRQGKEMECVKGFDQKLSGEEVLPGFELDLSEMRAKK</sequence>